<dbReference type="Pfam" id="PF19850">
    <property type="entry name" value="DUF6325"/>
    <property type="match status" value="1"/>
</dbReference>
<comment type="caution">
    <text evidence="1">The sequence shown here is derived from an EMBL/GenBank/DDBJ whole genome shotgun (WGS) entry which is preliminary data.</text>
</comment>
<dbReference type="EMBL" id="JBHTCF010000014">
    <property type="protein sequence ID" value="MFC7308076.1"/>
    <property type="molecule type" value="Genomic_DNA"/>
</dbReference>
<sequence>MGPVEFIVLAFPEEQLRREAVDALAGIRKSGSVRLIDSLVVAKSDAGKVATAELGDFEELQDVVTGHDEANLIGPEDVEEAAAVLSPASCALLLLVEHVWAAEASEAVREAGGRIAASVRIPPERVEEARAVYATALAAGDGS</sequence>
<keyword evidence="2" id="KW-1185">Reference proteome</keyword>
<gene>
    <name evidence="1" type="ORF">ACFQVC_28085</name>
</gene>
<protein>
    <submittedName>
        <fullName evidence="1">DUF6325 family protein</fullName>
    </submittedName>
</protein>
<evidence type="ECO:0000313" key="1">
    <source>
        <dbReference type="EMBL" id="MFC7308076.1"/>
    </source>
</evidence>
<name>A0ABW2JR41_9ACTN</name>
<accession>A0ABW2JR41</accession>
<dbReference type="Proteomes" id="UP001596523">
    <property type="component" value="Unassembled WGS sequence"/>
</dbReference>
<dbReference type="RefSeq" id="WP_381835745.1">
    <property type="nucleotide sequence ID" value="NZ_JBHTCF010000014.1"/>
</dbReference>
<dbReference type="InterPro" id="IPR046288">
    <property type="entry name" value="DUF6325"/>
</dbReference>
<reference evidence="2" key="1">
    <citation type="journal article" date="2019" name="Int. J. Syst. Evol. Microbiol.">
        <title>The Global Catalogue of Microorganisms (GCM) 10K type strain sequencing project: providing services to taxonomists for standard genome sequencing and annotation.</title>
        <authorList>
            <consortium name="The Broad Institute Genomics Platform"/>
            <consortium name="The Broad Institute Genome Sequencing Center for Infectious Disease"/>
            <person name="Wu L."/>
            <person name="Ma J."/>
        </authorList>
    </citation>
    <scope>NUCLEOTIDE SEQUENCE [LARGE SCALE GENOMIC DNA]</scope>
    <source>
        <strain evidence="2">SYNS20</strain>
    </source>
</reference>
<proteinExistence type="predicted"/>
<evidence type="ECO:0000313" key="2">
    <source>
        <dbReference type="Proteomes" id="UP001596523"/>
    </source>
</evidence>
<organism evidence="1 2">
    <name type="scientific">Streptomyces monticola</name>
    <dbReference type="NCBI Taxonomy" id="2666263"/>
    <lineage>
        <taxon>Bacteria</taxon>
        <taxon>Bacillati</taxon>
        <taxon>Actinomycetota</taxon>
        <taxon>Actinomycetes</taxon>
        <taxon>Kitasatosporales</taxon>
        <taxon>Streptomycetaceae</taxon>
        <taxon>Streptomyces</taxon>
    </lineage>
</organism>